<organism evidence="4 5">
    <name type="scientific">Metallumcola ferriviriculae</name>
    <dbReference type="NCBI Taxonomy" id="3039180"/>
    <lineage>
        <taxon>Bacteria</taxon>
        <taxon>Bacillati</taxon>
        <taxon>Bacillota</taxon>
        <taxon>Clostridia</taxon>
        <taxon>Neomoorellales</taxon>
        <taxon>Desulfitibacteraceae</taxon>
        <taxon>Metallumcola</taxon>
    </lineage>
</organism>
<evidence type="ECO:0000256" key="1">
    <source>
        <dbReference type="SAM" id="SignalP"/>
    </source>
</evidence>
<dbReference type="Pfam" id="PF16472">
    <property type="entry name" value="DUF5050"/>
    <property type="match status" value="1"/>
</dbReference>
<dbReference type="Gene3D" id="3.30.457.10">
    <property type="entry name" value="Copper amine oxidase-like, N-terminal domain"/>
    <property type="match status" value="1"/>
</dbReference>
<accession>A0AAU0UPI8</accession>
<evidence type="ECO:0000313" key="5">
    <source>
        <dbReference type="Proteomes" id="UP001329915"/>
    </source>
</evidence>
<gene>
    <name evidence="4" type="ORF">MFMK1_001948</name>
</gene>
<dbReference type="Proteomes" id="UP001329915">
    <property type="component" value="Chromosome"/>
</dbReference>
<feature type="domain" description="Copper amine oxidase-like N-terminal" evidence="2">
    <location>
        <begin position="51"/>
        <end position="168"/>
    </location>
</feature>
<name>A0AAU0UPI8_9FIRM</name>
<dbReference type="InterPro" id="IPR036582">
    <property type="entry name" value="Mao_N_sf"/>
</dbReference>
<dbReference type="InterPro" id="IPR032485">
    <property type="entry name" value="LRP1-like_beta_prop"/>
</dbReference>
<keyword evidence="1" id="KW-0732">Signal</keyword>
<dbReference type="KEGG" id="dbc:MFMK1_001948"/>
<feature type="signal peptide" evidence="1">
    <location>
        <begin position="1"/>
        <end position="23"/>
    </location>
</feature>
<reference evidence="4 5" key="1">
    <citation type="submission" date="2023-04" db="EMBL/GenBank/DDBJ databases">
        <authorList>
            <person name="Hsu D."/>
        </authorList>
    </citation>
    <scope>NUCLEOTIDE SEQUENCE [LARGE SCALE GENOMIC DNA]</scope>
    <source>
        <strain evidence="4 5">MK1</strain>
    </source>
</reference>
<sequence length="591" mass="67285">MKLCRTIVLTLIFLLLGTTAVWAGDVPKKPLSEAFYNAVVLPLDYHDKAFVNGRKTDVRGDYKLYLRNDRILVPIRLMGYLATEVDRNNQSGVVTWAYWEVVWDAQKPKEVLLSNHKLHKTVKLTVNSKTMFVNDEPQTLDVPPQNINGRIVLPLRAAAEALGKNVEWFDGLVIISNDMVDLHSPQAEIIKNQMKVKLDDTREPVGYQEQVTPLAKYQDEIFYVKTNYEDSNNIQELYKQTPGSSGQKVRLPGLNNFSRSQVINDELYYTTTINGKIELRVFNLAAGQSRKLCDLDQDYSWLGTMKYIDDDFYFVLHYGDLTMGSETLYKLVNGQAHEVASAKTFISFEITGDYLYYTEFYPPAFTNNLYRVNLETGAKENFGEQGFTYGVNRTIREGGGVSYSGNPTLYFKDGYLYILGYQETDQEDKSSVFRINLEDLTQERISSPARNFWLIAQQIYYVDSGTGDLVKMDLDGNSKITISDQQVIDLQAYEGNIYYTAAKNDTAAHKFYQYNIKSGQQTLLTNQSVQNFFVGKTGIYYQTDGYELGLYKVGADDNTTLLVNDTIDSALITDMGMVYTLRYQAGIYTVQ</sequence>
<dbReference type="InterPro" id="IPR012854">
    <property type="entry name" value="Cu_amine_oxidase-like_N"/>
</dbReference>
<feature type="chain" id="PRO_5043748309" evidence="1">
    <location>
        <begin position="24"/>
        <end position="591"/>
    </location>
</feature>
<dbReference type="SUPFAM" id="SSF55383">
    <property type="entry name" value="Copper amine oxidase, domain N"/>
    <property type="match status" value="1"/>
</dbReference>
<dbReference type="EMBL" id="CP121694">
    <property type="protein sequence ID" value="WRO22124.1"/>
    <property type="molecule type" value="Genomic_DNA"/>
</dbReference>
<protein>
    <submittedName>
        <fullName evidence="4">DUF5050 domain-containing protein</fullName>
    </submittedName>
</protein>
<dbReference type="SUPFAM" id="SSF63825">
    <property type="entry name" value="YWTD domain"/>
    <property type="match status" value="1"/>
</dbReference>
<dbReference type="RefSeq" id="WP_366921544.1">
    <property type="nucleotide sequence ID" value="NZ_CP121694.1"/>
</dbReference>
<evidence type="ECO:0000313" key="4">
    <source>
        <dbReference type="EMBL" id="WRO22124.1"/>
    </source>
</evidence>
<proteinExistence type="predicted"/>
<keyword evidence="5" id="KW-1185">Reference proteome</keyword>
<dbReference type="Pfam" id="PF07833">
    <property type="entry name" value="Cu_amine_oxidN1"/>
    <property type="match status" value="1"/>
</dbReference>
<feature type="domain" description="Prolow-density lipoprotein receptor-related protein 1-like beta-propeller" evidence="3">
    <location>
        <begin position="410"/>
        <end position="569"/>
    </location>
</feature>
<evidence type="ECO:0000259" key="2">
    <source>
        <dbReference type="Pfam" id="PF07833"/>
    </source>
</evidence>
<evidence type="ECO:0000259" key="3">
    <source>
        <dbReference type="Pfam" id="PF16472"/>
    </source>
</evidence>
<dbReference type="AlphaFoldDB" id="A0AAU0UPI8"/>